<evidence type="ECO:0000256" key="6">
    <source>
        <dbReference type="HAMAP-Rule" id="MF_01445"/>
    </source>
</evidence>
<accession>A0A1F6ES77</accession>
<evidence type="ECO:0000256" key="3">
    <source>
        <dbReference type="ARBA" id="ARBA00022723"/>
    </source>
</evidence>
<feature type="domain" description="Gcp-like" evidence="7">
    <location>
        <begin position="30"/>
        <end position="83"/>
    </location>
</feature>
<dbReference type="Pfam" id="PF00814">
    <property type="entry name" value="TsaD"/>
    <property type="match status" value="2"/>
</dbReference>
<dbReference type="InterPro" id="IPR022450">
    <property type="entry name" value="TsaD"/>
</dbReference>
<dbReference type="NCBIfam" id="TIGR00329">
    <property type="entry name" value="gcp_kae1"/>
    <property type="match status" value="1"/>
</dbReference>
<feature type="domain" description="Gcp-like" evidence="7">
    <location>
        <begin position="111"/>
        <end position="387"/>
    </location>
</feature>
<keyword evidence="6" id="KW-0963">Cytoplasm</keyword>
<evidence type="ECO:0000256" key="5">
    <source>
        <dbReference type="ARBA" id="ARBA00048117"/>
    </source>
</evidence>
<dbReference type="GO" id="GO:0005737">
    <property type="term" value="C:cytoplasm"/>
    <property type="evidence" value="ECO:0007669"/>
    <property type="project" value="UniProtKB-SubCell"/>
</dbReference>
<protein>
    <recommendedName>
        <fullName evidence="6">tRNA N6-adenosine threonylcarbamoyltransferase</fullName>
        <ecNumber evidence="6">2.3.1.234</ecNumber>
    </recommendedName>
    <alternativeName>
        <fullName evidence="6">N6-L-threonylcarbamoyladenine synthase</fullName>
        <shortName evidence="6">t(6)A synthase</shortName>
    </alternativeName>
    <alternativeName>
        <fullName evidence="6">t(6)A37 threonylcarbamoyladenosine biosynthesis protein TsaD</fullName>
    </alternativeName>
    <alternativeName>
        <fullName evidence="6">tRNA threonylcarbamoyladenosine biosynthesis protein TsaD</fullName>
    </alternativeName>
</protein>
<evidence type="ECO:0000313" key="9">
    <source>
        <dbReference type="Proteomes" id="UP000176714"/>
    </source>
</evidence>
<dbReference type="PANTHER" id="PTHR11735:SF6">
    <property type="entry name" value="TRNA N6-ADENOSINE THREONYLCARBAMOYLTRANSFERASE, MITOCHONDRIAL"/>
    <property type="match status" value="1"/>
</dbReference>
<name>A0A1F6ES77_9BACT</name>
<keyword evidence="2 6" id="KW-0819">tRNA processing</keyword>
<comment type="caution">
    <text evidence="6">Lacks conserved residue(s) required for the propagation of feature annotation.</text>
</comment>
<dbReference type="SUPFAM" id="SSF53067">
    <property type="entry name" value="Actin-like ATPase domain"/>
    <property type="match status" value="3"/>
</dbReference>
<dbReference type="PROSITE" id="PS01016">
    <property type="entry name" value="GLYCOPROTEASE"/>
    <property type="match status" value="1"/>
</dbReference>
<comment type="catalytic activity">
    <reaction evidence="5 6">
        <text>L-threonylcarbamoyladenylate + adenosine(37) in tRNA = N(6)-L-threonylcarbamoyladenosine(37) in tRNA + AMP + H(+)</text>
        <dbReference type="Rhea" id="RHEA:37059"/>
        <dbReference type="Rhea" id="RHEA-COMP:10162"/>
        <dbReference type="Rhea" id="RHEA-COMP:10163"/>
        <dbReference type="ChEBI" id="CHEBI:15378"/>
        <dbReference type="ChEBI" id="CHEBI:73682"/>
        <dbReference type="ChEBI" id="CHEBI:74411"/>
        <dbReference type="ChEBI" id="CHEBI:74418"/>
        <dbReference type="ChEBI" id="CHEBI:456215"/>
        <dbReference type="EC" id="2.3.1.234"/>
    </reaction>
</comment>
<dbReference type="PANTHER" id="PTHR11735">
    <property type="entry name" value="TRNA N6-ADENOSINE THREONYLCARBAMOYLTRANSFERASE"/>
    <property type="match status" value="1"/>
</dbReference>
<comment type="function">
    <text evidence="6">Required for the formation of a threonylcarbamoyl group on adenosine at position 37 (t(6)A37) in tRNAs that read codons beginning with adenine. Is involved in the transfer of the threonylcarbamoyl moiety of threonylcarbamoyl-AMP (TC-AMP) to the N6 group of A37, together with TsaE and TsaB. TsaD likely plays a direct catalytic role in this reaction.</text>
</comment>
<dbReference type="GO" id="GO:0005506">
    <property type="term" value="F:iron ion binding"/>
    <property type="evidence" value="ECO:0007669"/>
    <property type="project" value="UniProtKB-UniRule"/>
</dbReference>
<dbReference type="EMBL" id="MFMD01000017">
    <property type="protein sequence ID" value="OGG76457.1"/>
    <property type="molecule type" value="Genomic_DNA"/>
</dbReference>
<feature type="binding site" evidence="6">
    <location>
        <begin position="188"/>
        <end position="192"/>
    </location>
    <ligand>
        <name>substrate</name>
    </ligand>
</feature>
<evidence type="ECO:0000259" key="7">
    <source>
        <dbReference type="Pfam" id="PF00814"/>
    </source>
</evidence>
<dbReference type="GO" id="GO:0002949">
    <property type="term" value="P:tRNA threonylcarbamoyladenosine modification"/>
    <property type="evidence" value="ECO:0007669"/>
    <property type="project" value="UniProtKB-UniRule"/>
</dbReference>
<dbReference type="GO" id="GO:0061711">
    <property type="term" value="F:tRNA N(6)-L-threonylcarbamoyladenine synthase activity"/>
    <property type="evidence" value="ECO:0007669"/>
    <property type="project" value="UniProtKB-EC"/>
</dbReference>
<sequence>MKILAIETSCDETAIAILECEGTEENARFTVLGNTLLSQVETHREYGGVFPMLAKREHAKNLVPILESTLEEAELLREDTQAIPEEMRIEIAKFLAREPGLAEAFFAFVSECEPPEIDAIAVTTGPGLEPALWVGINFAKALARLWGKPLIAINHMEGHILSALVSRREEQEAVLEIKDTRLPVLALLISGGHTELVLMKKWLTYELIGQTRDDAVGEAYDKVARMLSLPYPGGPEISRLAEQARAAYDQTAGFGSGNTPLGLRLPRPMLHDANCDFSFAGLKTAVLYLLKNNILMDSRPSQDKNISEEDKADIALEFENAVADVLWKKTARALEETGAYTLLIGGGVSANTHIRRTFTEKMQGDYPGVTLRIPPASLTGDNAIMIGIAGFYRALRTDLPPTDPITANGNRSLA</sequence>
<keyword evidence="6" id="KW-0408">Iron</keyword>
<keyword evidence="1 6" id="KW-0808">Transferase</keyword>
<comment type="caution">
    <text evidence="8">The sequence shown here is derived from an EMBL/GenBank/DDBJ whole genome shotgun (WGS) entry which is preliminary data.</text>
</comment>
<feature type="binding site" evidence="6">
    <location>
        <position position="221"/>
    </location>
    <ligand>
        <name>substrate</name>
    </ligand>
</feature>
<organism evidence="8 9">
    <name type="scientific">Candidatus Kaiserbacteria bacterium RIFCSPLOWO2_01_FULL_55_19</name>
    <dbReference type="NCBI Taxonomy" id="1798516"/>
    <lineage>
        <taxon>Bacteria</taxon>
        <taxon>Candidatus Kaiseribacteriota</taxon>
    </lineage>
</organism>
<evidence type="ECO:0000313" key="8">
    <source>
        <dbReference type="EMBL" id="OGG76457.1"/>
    </source>
</evidence>
<dbReference type="EC" id="2.3.1.234" evidence="6"/>
<dbReference type="InterPro" id="IPR017861">
    <property type="entry name" value="KAE1/TsaD"/>
</dbReference>
<comment type="cofactor">
    <cofactor evidence="6">
        <name>Fe(2+)</name>
        <dbReference type="ChEBI" id="CHEBI:29033"/>
    </cofactor>
    <text evidence="6">Binds 1 Fe(2+) ion per subunit.</text>
</comment>
<comment type="similarity">
    <text evidence="6">Belongs to the KAE1 / TsaD family.</text>
</comment>
<comment type="subcellular location">
    <subcellularLocation>
        <location evidence="6">Cytoplasm</location>
    </subcellularLocation>
</comment>
<feature type="binding site" evidence="6">
    <location>
        <position position="381"/>
    </location>
    <ligand>
        <name>Fe cation</name>
        <dbReference type="ChEBI" id="CHEBI:24875"/>
    </ligand>
</feature>
<dbReference type="InterPro" id="IPR043129">
    <property type="entry name" value="ATPase_NBD"/>
</dbReference>
<dbReference type="Proteomes" id="UP000176714">
    <property type="component" value="Unassembled WGS sequence"/>
</dbReference>
<evidence type="ECO:0000256" key="1">
    <source>
        <dbReference type="ARBA" id="ARBA00022679"/>
    </source>
</evidence>
<reference evidence="8 9" key="1">
    <citation type="journal article" date="2016" name="Nat. Commun.">
        <title>Thousands of microbial genomes shed light on interconnected biogeochemical processes in an aquifer system.</title>
        <authorList>
            <person name="Anantharaman K."/>
            <person name="Brown C.T."/>
            <person name="Hug L.A."/>
            <person name="Sharon I."/>
            <person name="Castelle C.J."/>
            <person name="Probst A.J."/>
            <person name="Thomas B.C."/>
            <person name="Singh A."/>
            <person name="Wilkins M.J."/>
            <person name="Karaoz U."/>
            <person name="Brodie E.L."/>
            <person name="Williams K.H."/>
            <person name="Hubbard S.S."/>
            <person name="Banfield J.F."/>
        </authorList>
    </citation>
    <scope>NUCLEOTIDE SEQUENCE [LARGE SCALE GENOMIC DNA]</scope>
</reference>
<feature type="binding site" evidence="6">
    <location>
        <position position="351"/>
    </location>
    <ligand>
        <name>substrate</name>
    </ligand>
</feature>
<evidence type="ECO:0000256" key="2">
    <source>
        <dbReference type="ARBA" id="ARBA00022694"/>
    </source>
</evidence>
<feature type="binding site" evidence="6">
    <location>
        <position position="155"/>
    </location>
    <ligand>
        <name>Fe cation</name>
        <dbReference type="ChEBI" id="CHEBI:24875"/>
    </ligand>
</feature>
<evidence type="ECO:0000256" key="4">
    <source>
        <dbReference type="ARBA" id="ARBA00023315"/>
    </source>
</evidence>
<dbReference type="AlphaFoldDB" id="A0A1F6ES77"/>
<dbReference type="InterPro" id="IPR017860">
    <property type="entry name" value="Peptidase_M22_CS"/>
</dbReference>
<dbReference type="Gene3D" id="3.30.420.40">
    <property type="match status" value="3"/>
</dbReference>
<keyword evidence="4 6" id="KW-0012">Acyltransferase</keyword>
<dbReference type="InterPro" id="IPR000905">
    <property type="entry name" value="Gcp-like_dom"/>
</dbReference>
<dbReference type="STRING" id="1798516.A2950_00610"/>
<feature type="binding site" evidence="6">
    <location>
        <position position="159"/>
    </location>
    <ligand>
        <name>Fe cation</name>
        <dbReference type="ChEBI" id="CHEBI:24875"/>
    </ligand>
</feature>
<dbReference type="HAMAP" id="MF_01445">
    <property type="entry name" value="TsaD"/>
    <property type="match status" value="1"/>
</dbReference>
<keyword evidence="3 6" id="KW-0479">Metal-binding</keyword>
<gene>
    <name evidence="6" type="primary">tsaD</name>
    <name evidence="8" type="ORF">A2950_00610</name>
</gene>
<feature type="binding site" evidence="6">
    <location>
        <position position="234"/>
    </location>
    <ligand>
        <name>substrate</name>
    </ligand>
</feature>
<proteinExistence type="inferred from homology"/>